<reference evidence="3" key="1">
    <citation type="submission" date="2022-09" db="EMBL/GenBank/DDBJ databases">
        <title>Maribacter litopenaei sp. nov., isolated from the intestinal tract of the Pacific White Shrimp, Litopenaeus vannamei.</title>
        <authorList>
            <person name="Kim S.Y."/>
            <person name="Hwang C.Y."/>
        </authorList>
    </citation>
    <scope>NUCLEOTIDE SEQUENCE</scope>
    <source>
        <strain evidence="3">HL-LV01</strain>
    </source>
</reference>
<dbReference type="Proteomes" id="UP001059209">
    <property type="component" value="Chromosome"/>
</dbReference>
<dbReference type="EMBL" id="CP104205">
    <property type="protein sequence ID" value="UWX54240.1"/>
    <property type="molecule type" value="Genomic_DNA"/>
</dbReference>
<dbReference type="InterPro" id="IPR026444">
    <property type="entry name" value="Secre_tail"/>
</dbReference>
<dbReference type="Gene3D" id="2.60.40.3080">
    <property type="match status" value="1"/>
</dbReference>
<dbReference type="Pfam" id="PF18962">
    <property type="entry name" value="Por_Secre_tail"/>
    <property type="match status" value="1"/>
</dbReference>
<keyword evidence="1" id="KW-0732">Signal</keyword>
<evidence type="ECO:0000313" key="4">
    <source>
        <dbReference type="Proteomes" id="UP001059209"/>
    </source>
</evidence>
<dbReference type="NCBIfam" id="TIGR04183">
    <property type="entry name" value="Por_Secre_tail"/>
    <property type="match status" value="1"/>
</dbReference>
<dbReference type="RefSeq" id="WP_260572018.1">
    <property type="nucleotide sequence ID" value="NZ_CP104205.1"/>
</dbReference>
<feature type="domain" description="Secretion system C-terminal sorting" evidence="2">
    <location>
        <begin position="200"/>
        <end position="272"/>
    </location>
</feature>
<sequence>MSDCDDTDPNIFEATTWYLDADGDGYAASTMESCNSPGTGYTQNVLPVSDCDDTDPDVFEATTWFLDADGDGYAASTMESCNSPGTGYTQNALPVSDCDDTDPNIFEATTWYLDADGDGYAASTMESCNSPGTGYTQYALPVSDCDDTNEMINPETVWYDDENGDGIADSDQTIIGCENPGSGYTYVEPTPFINESEIILYPNPSTETIKINLGKIQNRIAITIINSNKQLVFKKQFENKKNIEIETSLYSSGIYFIYLSNEDGYLTSKKMIKL</sequence>
<dbReference type="PROSITE" id="PS50231">
    <property type="entry name" value="RICIN_B_LECTIN"/>
    <property type="match status" value="1"/>
</dbReference>
<proteinExistence type="predicted"/>
<keyword evidence="4" id="KW-1185">Reference proteome</keyword>
<name>A0ABY5Y6Y2_9FLAO</name>
<accession>A0ABY5Y6Y2</accession>
<evidence type="ECO:0000256" key="1">
    <source>
        <dbReference type="ARBA" id="ARBA00022729"/>
    </source>
</evidence>
<protein>
    <submittedName>
        <fullName evidence="3">T9SS type A sorting domain-containing protein</fullName>
    </submittedName>
</protein>
<gene>
    <name evidence="3" type="ORF">NYZ99_14925</name>
</gene>
<organism evidence="3 4">
    <name type="scientific">Maribacter litopenaei</name>
    <dbReference type="NCBI Taxonomy" id="2976127"/>
    <lineage>
        <taxon>Bacteria</taxon>
        <taxon>Pseudomonadati</taxon>
        <taxon>Bacteroidota</taxon>
        <taxon>Flavobacteriia</taxon>
        <taxon>Flavobacteriales</taxon>
        <taxon>Flavobacteriaceae</taxon>
        <taxon>Maribacter</taxon>
    </lineage>
</organism>
<evidence type="ECO:0000313" key="3">
    <source>
        <dbReference type="EMBL" id="UWX54240.1"/>
    </source>
</evidence>
<evidence type="ECO:0000259" key="2">
    <source>
        <dbReference type="Pfam" id="PF18962"/>
    </source>
</evidence>